<organism evidence="5">
    <name type="scientific">Theileria annulata</name>
    <dbReference type="NCBI Taxonomy" id="5874"/>
    <lineage>
        <taxon>Eukaryota</taxon>
        <taxon>Sar</taxon>
        <taxon>Alveolata</taxon>
        <taxon>Apicomplexa</taxon>
        <taxon>Aconoidasida</taxon>
        <taxon>Piroplasmida</taxon>
        <taxon>Theileriidae</taxon>
        <taxon>Theileria</taxon>
    </lineage>
</organism>
<name>A0A3B0MV88_THEAN</name>
<evidence type="ECO:0000256" key="3">
    <source>
        <dbReference type="ARBA" id="ARBA00023274"/>
    </source>
</evidence>
<sequence length="115" mass="13014">MVEKEMKKRELRSGVSVGLNKGHTVTPIPLTSSVRPSRRKGLKTNRSALVSEVIREVCGFAPYERNLIELVKIGSASTSKRAFKFAKRRLGTHRRAKAKMNEVANIVEQQRKRRA</sequence>
<dbReference type="InterPro" id="IPR000509">
    <property type="entry name" value="Ribosomal_eL36"/>
</dbReference>
<comment type="similarity">
    <text evidence="1">Belongs to the eukaryotic ribosomal protein eL36 family.</text>
</comment>
<evidence type="ECO:0000256" key="4">
    <source>
        <dbReference type="SAM" id="MobiDB-lite"/>
    </source>
</evidence>
<dbReference type="GO" id="GO:0003735">
    <property type="term" value="F:structural constituent of ribosome"/>
    <property type="evidence" value="ECO:0007669"/>
    <property type="project" value="InterPro"/>
</dbReference>
<dbReference type="Gene3D" id="1.10.10.1760">
    <property type="entry name" value="60S ribosomal protein L36"/>
    <property type="match status" value="1"/>
</dbReference>
<protein>
    <submittedName>
        <fullName evidence="5">60S ribosomal protein L36, putative</fullName>
    </submittedName>
</protein>
<evidence type="ECO:0000313" key="5">
    <source>
        <dbReference type="EMBL" id="SVP94183.1"/>
    </source>
</evidence>
<dbReference type="FunFam" id="1.10.10.1760:FF:000001">
    <property type="entry name" value="60S ribosomal protein L36"/>
    <property type="match status" value="1"/>
</dbReference>
<dbReference type="GO" id="GO:1990904">
    <property type="term" value="C:ribonucleoprotein complex"/>
    <property type="evidence" value="ECO:0007669"/>
    <property type="project" value="UniProtKB-KW"/>
</dbReference>
<dbReference type="EMBL" id="UIVT01000004">
    <property type="protein sequence ID" value="SVP94183.1"/>
    <property type="molecule type" value="Genomic_DNA"/>
</dbReference>
<feature type="compositionally biased region" description="Basic and acidic residues" evidence="4">
    <location>
        <begin position="1"/>
        <end position="12"/>
    </location>
</feature>
<dbReference type="VEuPathDB" id="PiroplasmaDB:TA07390"/>
<proteinExistence type="inferred from homology"/>
<dbReference type="InterPro" id="IPR038097">
    <property type="entry name" value="Ribosomal_eL36_sf"/>
</dbReference>
<evidence type="ECO:0000256" key="1">
    <source>
        <dbReference type="ARBA" id="ARBA00006509"/>
    </source>
</evidence>
<accession>A0A3B0MV88</accession>
<keyword evidence="2 5" id="KW-0689">Ribosomal protein</keyword>
<gene>
    <name evidence="5" type="ORF">TAT_000318500</name>
    <name evidence="6" type="ORF">TAV_000318400</name>
</gene>
<dbReference type="GO" id="GO:0005840">
    <property type="term" value="C:ribosome"/>
    <property type="evidence" value="ECO:0007669"/>
    <property type="project" value="UniProtKB-KW"/>
</dbReference>
<reference evidence="5" key="1">
    <citation type="submission" date="2018-07" db="EMBL/GenBank/DDBJ databases">
        <authorList>
            <person name="Quirk P.G."/>
            <person name="Krulwich T.A."/>
        </authorList>
    </citation>
    <scope>NUCLEOTIDE SEQUENCE</scope>
    <source>
        <strain evidence="5">Anand</strain>
    </source>
</reference>
<evidence type="ECO:0000313" key="6">
    <source>
        <dbReference type="EMBL" id="SVP94883.1"/>
    </source>
</evidence>
<dbReference type="AlphaFoldDB" id="A0A3B0MV88"/>
<keyword evidence="3" id="KW-0687">Ribonucleoprotein</keyword>
<feature type="region of interest" description="Disordered" evidence="4">
    <location>
        <begin position="1"/>
        <end position="44"/>
    </location>
</feature>
<evidence type="ECO:0000256" key="2">
    <source>
        <dbReference type="ARBA" id="ARBA00022980"/>
    </source>
</evidence>
<dbReference type="GO" id="GO:0006412">
    <property type="term" value="P:translation"/>
    <property type="evidence" value="ECO:0007669"/>
    <property type="project" value="InterPro"/>
</dbReference>
<dbReference type="EMBL" id="UIVS01000004">
    <property type="protein sequence ID" value="SVP94883.1"/>
    <property type="molecule type" value="Genomic_DNA"/>
</dbReference>
<dbReference type="Pfam" id="PF01158">
    <property type="entry name" value="Ribosomal_L36e"/>
    <property type="match status" value="1"/>
</dbReference>
<dbReference type="PANTHER" id="PTHR10114">
    <property type="entry name" value="60S RIBOSOMAL PROTEIN L36"/>
    <property type="match status" value="1"/>
</dbReference>